<evidence type="ECO:0000313" key="2">
    <source>
        <dbReference type="Proteomes" id="UP000190951"/>
    </source>
</evidence>
<sequence>MNKIELLAPAGSIESIYAAVQNGADAVYVGGSKFSARAYAENFNDEIMEKAVNYCHDYGVKLYVTVNTLIKQDEIKEVIKYIKFLYKIGVDALIVQDTSILELTQKYIPDFEIHASTQLTIHNGLGALYYKEKGFKRIVLSRELSLKEIEYISKELNIETEIFVHGALCVCYSGQCLMSSIIGGRSGNRGRCAQPCRQSYTLIDKTTGQNKKGYFLSTKDMCTIDILNKLIETGTSSLKIEGRMKKPEYAGGVVSSYRKAIDNKLNINKEKNKLLKLFNREGFSRAYLLGNTGRDMMAYNFPKNTGIFIGKVLKDNSILLKEDLSLKDGVRNDIKGAIVSKIFKDSVELKEAKAGEKVKIFPHFYKAGDDIYKTLDLKLTKEIEESFKNDFKRKIYLDLEVEFKLHDSFKISVSFAEGYSLGSNEKNRNIKVEVFGDKVEKAEKSPLVKERIEENLRKTGGTPFEINNIKFSSFDEGYIPMSILNSVRREAINKFKNLIEDSYKNRSEFEIGKIESSEKKEVKIPELMISVSNKEQYEAVVEEGFQDVIVDIFKKNCDINIKELKDVYIKVPNIIKEEFYNICKIIDESSHNIKGIVTANAGIISKYKNTLKIIGDYKVNIFNSEALRFYKNDIVGCCLSTELSKNEIRELNKYKCMDTQLIVYGKIEAMVSEYCPIGSVFGGKSSKNNCAGTCMKSSFVLKDKMGVEFDVITDKYCRSHIYNPLPVNLINNLEEIKTLGVDSFRVDFIDEDLDRVKKVLSWIKNGNVNEEFKGFTRGSYKRGVE</sequence>
<dbReference type="EMBL" id="CP096983">
    <property type="protein sequence ID" value="URZ12253.1"/>
    <property type="molecule type" value="Genomic_DNA"/>
</dbReference>
<evidence type="ECO:0000313" key="1">
    <source>
        <dbReference type="EMBL" id="URZ12253.1"/>
    </source>
</evidence>
<keyword evidence="2" id="KW-1185">Reference proteome</keyword>
<gene>
    <name evidence="1" type="ORF">CROST_029700</name>
</gene>
<reference evidence="1 2" key="1">
    <citation type="submission" date="2022-04" db="EMBL/GenBank/DDBJ databases">
        <title>Genome sequence of C. roseum typestrain.</title>
        <authorList>
            <person name="Poehlein A."/>
            <person name="Schoch T."/>
            <person name="Duerre P."/>
            <person name="Daniel R."/>
        </authorList>
    </citation>
    <scope>NUCLEOTIDE SEQUENCE [LARGE SCALE GENOMIC DNA]</scope>
    <source>
        <strain evidence="1 2">DSM 7320</strain>
    </source>
</reference>
<accession>A0A1S8M8R3</accession>
<organism evidence="1 2">
    <name type="scientific">Clostridium felsineum</name>
    <dbReference type="NCBI Taxonomy" id="36839"/>
    <lineage>
        <taxon>Bacteria</taxon>
        <taxon>Bacillati</taxon>
        <taxon>Bacillota</taxon>
        <taxon>Clostridia</taxon>
        <taxon>Eubacteriales</taxon>
        <taxon>Clostridiaceae</taxon>
        <taxon>Clostridium</taxon>
    </lineage>
</organism>
<dbReference type="Pfam" id="PF12392">
    <property type="entry name" value="DUF3656"/>
    <property type="match status" value="1"/>
</dbReference>
<dbReference type="STRING" id="84029.CROST_26370"/>
<dbReference type="Pfam" id="PF01136">
    <property type="entry name" value="Peptidase_U32"/>
    <property type="match status" value="2"/>
</dbReference>
<dbReference type="PROSITE" id="PS01276">
    <property type="entry name" value="PEPTIDASE_U32"/>
    <property type="match status" value="1"/>
</dbReference>
<dbReference type="InterPro" id="IPR001539">
    <property type="entry name" value="Peptidase_U32"/>
</dbReference>
<name>A0A1S8M8R3_9CLOT</name>
<dbReference type="InterPro" id="IPR051454">
    <property type="entry name" value="RNA/ubiquinone_mod_enzymes"/>
</dbReference>
<proteinExistence type="predicted"/>
<dbReference type="Proteomes" id="UP000190951">
    <property type="component" value="Chromosome"/>
</dbReference>
<dbReference type="RefSeq" id="WP_077833901.1">
    <property type="nucleotide sequence ID" value="NZ_CP096983.1"/>
</dbReference>
<dbReference type="AlphaFoldDB" id="A0A1S8M8R3"/>
<dbReference type="PANTHER" id="PTHR30217">
    <property type="entry name" value="PEPTIDASE U32 FAMILY"/>
    <property type="match status" value="1"/>
</dbReference>
<dbReference type="KEGG" id="crw:CROST_029700"/>
<dbReference type="PANTHER" id="PTHR30217:SF10">
    <property type="entry name" value="23S RRNA 5-HYDROXYCYTIDINE C2501 SYNTHASE"/>
    <property type="match status" value="1"/>
</dbReference>
<protein>
    <submittedName>
        <fullName evidence="1">Uncharacterized protein</fullName>
    </submittedName>
</protein>
<dbReference type="InterPro" id="IPR020988">
    <property type="entry name" value="Pept_U32_collagenase"/>
</dbReference>